<evidence type="ECO:0000313" key="10">
    <source>
        <dbReference type="EMBL" id="SDC14843.1"/>
    </source>
</evidence>
<evidence type="ECO:0000256" key="2">
    <source>
        <dbReference type="ARBA" id="ARBA00001933"/>
    </source>
</evidence>
<reference evidence="11" key="1">
    <citation type="submission" date="2016-10" db="EMBL/GenBank/DDBJ databases">
        <authorList>
            <person name="Varghese N."/>
            <person name="Submissions S."/>
        </authorList>
    </citation>
    <scope>NUCLEOTIDE SEQUENCE [LARGE SCALE GENOMIC DNA]</scope>
    <source>
        <strain evidence="11">DSM 22619</strain>
    </source>
</reference>
<gene>
    <name evidence="10" type="ORF">SAMN04487824_10427</name>
</gene>
<dbReference type="FunFam" id="3.40.50.1100:FF:000005">
    <property type="entry name" value="Threonine dehydratase catabolic"/>
    <property type="match status" value="1"/>
</dbReference>
<dbReference type="PANTHER" id="PTHR48078:SF6">
    <property type="entry name" value="L-THREONINE DEHYDRATASE CATABOLIC TDCB"/>
    <property type="match status" value="1"/>
</dbReference>
<feature type="domain" description="Tryptophan synthase beta chain-like PALP" evidence="9">
    <location>
        <begin position="18"/>
        <end position="308"/>
    </location>
</feature>
<comment type="function">
    <text evidence="7">Catalyzes the anaerobic formation of alpha-ketobutyrate and ammonia from threonine in a two-step reaction. The first step involved a dehydration of threonine and a production of enamine intermediates (aminocrotonate), which tautomerizes to its imine form (iminobutyrate). Both intermediates are unstable and short-lived. The second step is the nonenzymatic hydrolysis of the enamine/imine intermediates to form 2-ketobutyrate and free ammonia. In the low water environment of the cell, the second step is accelerated by RidA.</text>
</comment>
<evidence type="ECO:0000256" key="8">
    <source>
        <dbReference type="ARBA" id="ARBA00031427"/>
    </source>
</evidence>
<dbReference type="GO" id="GO:0006567">
    <property type="term" value="P:L-threonine catabolic process"/>
    <property type="evidence" value="ECO:0007669"/>
    <property type="project" value="TreeGrafter"/>
</dbReference>
<comment type="catalytic activity">
    <reaction evidence="1">
        <text>L-threonine = 2-oxobutanoate + NH4(+)</text>
        <dbReference type="Rhea" id="RHEA:22108"/>
        <dbReference type="ChEBI" id="CHEBI:16763"/>
        <dbReference type="ChEBI" id="CHEBI:28938"/>
        <dbReference type="ChEBI" id="CHEBI:57926"/>
        <dbReference type="EC" id="4.3.1.19"/>
    </reaction>
</comment>
<keyword evidence="6" id="KW-0456">Lyase</keyword>
<comment type="cofactor">
    <cofactor evidence="2">
        <name>pyridoxal 5'-phosphate</name>
        <dbReference type="ChEBI" id="CHEBI:597326"/>
    </cofactor>
</comment>
<evidence type="ECO:0000256" key="3">
    <source>
        <dbReference type="ARBA" id="ARBA00010869"/>
    </source>
</evidence>
<dbReference type="PANTHER" id="PTHR48078">
    <property type="entry name" value="THREONINE DEHYDRATASE, MITOCHONDRIAL-RELATED"/>
    <property type="match status" value="1"/>
</dbReference>
<proteinExistence type="inferred from homology"/>
<dbReference type="GO" id="GO:0006565">
    <property type="term" value="P:L-serine catabolic process"/>
    <property type="evidence" value="ECO:0007669"/>
    <property type="project" value="TreeGrafter"/>
</dbReference>
<evidence type="ECO:0000256" key="6">
    <source>
        <dbReference type="ARBA" id="ARBA00023239"/>
    </source>
</evidence>
<dbReference type="RefSeq" id="WP_090845394.1">
    <property type="nucleotide sequence ID" value="NZ_FMZL01000004.1"/>
</dbReference>
<dbReference type="EC" id="4.3.1.19" evidence="4"/>
<dbReference type="GO" id="GO:0004794">
    <property type="term" value="F:threonine deaminase activity"/>
    <property type="evidence" value="ECO:0007669"/>
    <property type="project" value="UniProtKB-EC"/>
</dbReference>
<dbReference type="AlphaFoldDB" id="A0A1G6J8F7"/>
<dbReference type="GO" id="GO:0009097">
    <property type="term" value="P:isoleucine biosynthetic process"/>
    <property type="evidence" value="ECO:0007669"/>
    <property type="project" value="TreeGrafter"/>
</dbReference>
<evidence type="ECO:0000256" key="7">
    <source>
        <dbReference type="ARBA" id="ARBA00025527"/>
    </source>
</evidence>
<evidence type="ECO:0000256" key="1">
    <source>
        <dbReference type="ARBA" id="ARBA00001274"/>
    </source>
</evidence>
<evidence type="ECO:0000256" key="4">
    <source>
        <dbReference type="ARBA" id="ARBA00012096"/>
    </source>
</evidence>
<protein>
    <recommendedName>
        <fullName evidence="4">threonine ammonia-lyase</fullName>
        <ecNumber evidence="4">4.3.1.19</ecNumber>
    </recommendedName>
    <alternativeName>
        <fullName evidence="8">Threonine deaminase</fullName>
    </alternativeName>
</protein>
<dbReference type="STRING" id="604330.SAMN04489857_1826"/>
<dbReference type="InterPro" id="IPR050147">
    <property type="entry name" value="Ser/Thr_Dehydratase"/>
</dbReference>
<evidence type="ECO:0000256" key="5">
    <source>
        <dbReference type="ARBA" id="ARBA00022898"/>
    </source>
</evidence>
<dbReference type="Gene3D" id="3.40.50.1100">
    <property type="match status" value="2"/>
</dbReference>
<sequence length="326" mass="35211">MKEWFNAQDVRAARERISPWARVTPLEQSIYLDYADRNYQFKLESQQLGKSFKIRGALNTISQLSDYEKRHGVGTVSTGNHGVAVAIAAHVLGIPDCSVVVPLGTPHAKTDRIRFYGARSMMLGADYDDALTLGINYIDRAEMFYVDPFEHDTRVYAGQGTIGLEIMEQNPDVDTIVVPIGGGGLCTGIAVAAKSVKPSVRIVGVQTAACPAMVDSIRDGVCYSRFPTEGDTVCEAIVGGVGEIAFDMLPSLIDDIVVVSEKSIRSAFKFMIEREQLSVEAGSAMVVAAVREFPERVGGKNVALVISGGNLDINILTSVLAGDFEE</sequence>
<dbReference type="GO" id="GO:0003941">
    <property type="term" value="F:L-serine ammonia-lyase activity"/>
    <property type="evidence" value="ECO:0007669"/>
    <property type="project" value="TreeGrafter"/>
</dbReference>
<comment type="similarity">
    <text evidence="3">Belongs to the serine/threonine dehydratase family.</text>
</comment>
<accession>A0A1G6J8F7</accession>
<name>A0A1G6J8F7_9ACTN</name>
<dbReference type="InterPro" id="IPR036052">
    <property type="entry name" value="TrpB-like_PALP_sf"/>
</dbReference>
<dbReference type="InterPro" id="IPR001926">
    <property type="entry name" value="TrpB-like_PALP"/>
</dbReference>
<dbReference type="SUPFAM" id="SSF53686">
    <property type="entry name" value="Tryptophan synthase beta subunit-like PLP-dependent enzymes"/>
    <property type="match status" value="1"/>
</dbReference>
<dbReference type="CDD" id="cd01562">
    <property type="entry name" value="Thr-dehyd"/>
    <property type="match status" value="1"/>
</dbReference>
<keyword evidence="11" id="KW-1185">Reference proteome</keyword>
<keyword evidence="5" id="KW-0663">Pyridoxal phosphate</keyword>
<dbReference type="Proteomes" id="UP000198528">
    <property type="component" value="Unassembled WGS sequence"/>
</dbReference>
<evidence type="ECO:0000259" key="9">
    <source>
        <dbReference type="Pfam" id="PF00291"/>
    </source>
</evidence>
<evidence type="ECO:0000313" key="11">
    <source>
        <dbReference type="Proteomes" id="UP000198528"/>
    </source>
</evidence>
<organism evidence="10 11">
    <name type="scientific">Parafannyhessea umbonata</name>
    <dbReference type="NCBI Taxonomy" id="604330"/>
    <lineage>
        <taxon>Bacteria</taxon>
        <taxon>Bacillati</taxon>
        <taxon>Actinomycetota</taxon>
        <taxon>Coriobacteriia</taxon>
        <taxon>Coriobacteriales</taxon>
        <taxon>Atopobiaceae</taxon>
        <taxon>Parafannyhessea</taxon>
    </lineage>
</organism>
<dbReference type="EMBL" id="FMZL01000004">
    <property type="protein sequence ID" value="SDC14843.1"/>
    <property type="molecule type" value="Genomic_DNA"/>
</dbReference>
<dbReference type="Pfam" id="PF00291">
    <property type="entry name" value="PALP"/>
    <property type="match status" value="1"/>
</dbReference>